<name>A0A1Y3XSF0_9ACTN</name>
<dbReference type="EMBL" id="NFIE01000013">
    <property type="protein sequence ID" value="OUN88452.1"/>
    <property type="molecule type" value="Genomic_DNA"/>
</dbReference>
<comment type="caution">
    <text evidence="2">The sequence shown here is derived from an EMBL/GenBank/DDBJ whole genome shotgun (WGS) entry which is preliminary data.</text>
</comment>
<feature type="domain" description="Tail spike" evidence="1">
    <location>
        <begin position="88"/>
        <end position="334"/>
    </location>
</feature>
<organism evidence="2 3">
    <name type="scientific">[Collinsella] massiliensis</name>
    <dbReference type="NCBI Taxonomy" id="1232426"/>
    <lineage>
        <taxon>Bacteria</taxon>
        <taxon>Bacillati</taxon>
        <taxon>Actinomycetota</taxon>
        <taxon>Coriobacteriia</taxon>
        <taxon>Coriobacteriales</taxon>
        <taxon>Coriobacteriaceae</taxon>
        <taxon>Enorma</taxon>
    </lineage>
</organism>
<gene>
    <name evidence="2" type="ORF">B5G02_06645</name>
</gene>
<dbReference type="NCBIfam" id="TIGR01665">
    <property type="entry name" value="put_anti_recept"/>
    <property type="match status" value="1"/>
</dbReference>
<proteinExistence type="predicted"/>
<dbReference type="RefSeq" id="WP_094335662.1">
    <property type="nucleotide sequence ID" value="NZ_NFIE01000013.1"/>
</dbReference>
<dbReference type="Pfam" id="PF06605">
    <property type="entry name" value="Prophage_tail"/>
    <property type="match status" value="1"/>
</dbReference>
<dbReference type="InterPro" id="IPR010572">
    <property type="entry name" value="Tail_dom"/>
</dbReference>
<dbReference type="AlphaFoldDB" id="A0A1Y3XSF0"/>
<accession>A0A1Y3XSF0</accession>
<evidence type="ECO:0000313" key="2">
    <source>
        <dbReference type="EMBL" id="OUN88452.1"/>
    </source>
</evidence>
<reference evidence="3" key="1">
    <citation type="submission" date="2017-04" db="EMBL/GenBank/DDBJ databases">
        <title>Function of individual gut microbiota members based on whole genome sequencing of pure cultures obtained from chicken caecum.</title>
        <authorList>
            <person name="Medvecky M."/>
            <person name="Cejkova D."/>
            <person name="Polansky O."/>
            <person name="Karasova D."/>
            <person name="Kubasova T."/>
            <person name="Cizek A."/>
            <person name="Rychlik I."/>
        </authorList>
    </citation>
    <scope>NUCLEOTIDE SEQUENCE [LARGE SCALE GENOMIC DNA]</scope>
    <source>
        <strain evidence="3">An5</strain>
    </source>
</reference>
<sequence>MGGTAPTLFWFDRADERIGILHPAGAVEHREELGGEDVLSFPCLETPEKYDRILWRDPQDGRWREHVVVRTDEALGAACEVYAESSLCDLLGSYVEEERVSGSGLYGALGVVLEGTRWQASTLGWFGDHGCYIYHVNRLAALRRVCEVWGCEIEPAIAVSGGCVSSRTVRAVAALGSWRGARLEYGRNMAGCTRTVAEDEVFTALYGYGAGLPVVDETGAFTGGYRRKLTFGEVNGGVDWVGDDEARLLWGLPDGSGGRVHRFGEVTFADVEDPEVLLARTQEALAETCAPLVSYEVDAVALSGAVFVGLGDEVAVVDSSRDPAWRLRARVVRRVRLFGDAVEARYSVGVAPRTAFAERSTVEARVAAVEDAAGAAGDTVAAVGASVAAIEQAAGVVAGGDVPALATKEYVAQQIAALDDLSEVEF</sequence>
<dbReference type="InterPro" id="IPR007119">
    <property type="entry name" value="Phage_tail_spike_N"/>
</dbReference>
<evidence type="ECO:0000313" key="3">
    <source>
        <dbReference type="Proteomes" id="UP000195781"/>
    </source>
</evidence>
<dbReference type="Proteomes" id="UP000195781">
    <property type="component" value="Unassembled WGS sequence"/>
</dbReference>
<dbReference type="OrthoDB" id="3189329at2"/>
<evidence type="ECO:0000259" key="1">
    <source>
        <dbReference type="Pfam" id="PF06605"/>
    </source>
</evidence>
<keyword evidence="3" id="KW-1185">Reference proteome</keyword>
<protein>
    <recommendedName>
        <fullName evidence="1">Tail spike domain-containing protein</fullName>
    </recommendedName>
</protein>